<dbReference type="HOGENOM" id="CLU_028723_5_1_3"/>
<evidence type="ECO:0000256" key="3">
    <source>
        <dbReference type="ARBA" id="ARBA00009370"/>
    </source>
</evidence>
<proteinExistence type="inferred from homology"/>
<dbReference type="SUPFAM" id="SSF51306">
    <property type="entry name" value="LexA/Signal peptidase"/>
    <property type="match status" value="1"/>
</dbReference>
<comment type="subcellular location">
    <subcellularLocation>
        <location evidence="2">Cell membrane</location>
        <topology evidence="2">Single-pass type II membrane protein</topology>
    </subcellularLocation>
    <subcellularLocation>
        <location evidence="8">Membrane</location>
        <topology evidence="8">Single-pass type II membrane protein</topology>
    </subcellularLocation>
</comment>
<dbReference type="PRINTS" id="PR00727">
    <property type="entry name" value="LEADERPTASE"/>
</dbReference>
<accession>A9BED6</accession>
<evidence type="ECO:0000256" key="2">
    <source>
        <dbReference type="ARBA" id="ARBA00004401"/>
    </source>
</evidence>
<dbReference type="Pfam" id="PF10502">
    <property type="entry name" value="Peptidase_S26"/>
    <property type="match status" value="1"/>
</dbReference>
<dbReference type="KEGG" id="pmj:P9211_05151"/>
<feature type="domain" description="Peptidase S26" evidence="9">
    <location>
        <begin position="34"/>
        <end position="229"/>
    </location>
</feature>
<dbReference type="STRING" id="93059.P9211_05151"/>
<feature type="active site" evidence="7">
    <location>
        <position position="137"/>
    </location>
</feature>
<dbReference type="Gene3D" id="2.10.109.10">
    <property type="entry name" value="Umud Fragment, subunit A"/>
    <property type="match status" value="1"/>
</dbReference>
<dbReference type="GO" id="GO:0009003">
    <property type="term" value="F:signal peptidase activity"/>
    <property type="evidence" value="ECO:0007669"/>
    <property type="project" value="UniProtKB-EC"/>
</dbReference>
<dbReference type="NCBIfam" id="TIGR02227">
    <property type="entry name" value="sigpep_I_bact"/>
    <property type="match status" value="1"/>
</dbReference>
<reference evidence="10 11" key="1">
    <citation type="journal article" date="2007" name="PLoS Genet.">
        <title>Patterns and implications of gene gain and loss in the evolution of Prochlorococcus.</title>
        <authorList>
            <person name="Kettler G.C."/>
            <person name="Martiny A.C."/>
            <person name="Huang K."/>
            <person name="Zucker J."/>
            <person name="Coleman M.L."/>
            <person name="Rodrigue S."/>
            <person name="Chen F."/>
            <person name="Lapidus A."/>
            <person name="Ferriera S."/>
            <person name="Johnson J."/>
            <person name="Steglich C."/>
            <person name="Church G.M."/>
            <person name="Richardson P."/>
            <person name="Chisholm S.W."/>
        </authorList>
    </citation>
    <scope>NUCLEOTIDE SEQUENCE [LARGE SCALE GENOMIC DNA]</scope>
    <source>
        <strain evidence="11">MIT 9211</strain>
    </source>
</reference>
<dbReference type="InterPro" id="IPR019533">
    <property type="entry name" value="Peptidase_S26"/>
</dbReference>
<dbReference type="GO" id="GO:0004252">
    <property type="term" value="F:serine-type endopeptidase activity"/>
    <property type="evidence" value="ECO:0007669"/>
    <property type="project" value="InterPro"/>
</dbReference>
<sequence length="238" mass="27143">MLKKKASNPQQISHVLNQAMAQRFFAFWDFWGPVIITFTLYLGIRNYLAEARYIPSGSMLPTLEINDRLVIEKLTFRRRPPKRGEIVVFNSPFSFDQKLISERSTQLPSTLKCTLLSLPLINLIPGLGDPACDAYIKRVVAVAGDEVFVGFQGELFVNSQLVNEPYVERFCTLSANNLGNCKSLRAKVPEGHVFVLGDNRRNSWDGRFWPGSQFLPHKEIIGRATWRFWPINRIGGLR</sequence>
<keyword evidence="8" id="KW-1133">Transmembrane helix</keyword>
<dbReference type="AlphaFoldDB" id="A9BED6"/>
<dbReference type="InterPro" id="IPR000223">
    <property type="entry name" value="Pept_S26A_signal_pept_1"/>
</dbReference>
<dbReference type="PROSITE" id="PS00501">
    <property type="entry name" value="SPASE_I_1"/>
    <property type="match status" value="1"/>
</dbReference>
<feature type="transmembrane region" description="Helical" evidence="8">
    <location>
        <begin position="25"/>
        <end position="44"/>
    </location>
</feature>
<dbReference type="PANTHER" id="PTHR43390">
    <property type="entry name" value="SIGNAL PEPTIDASE I"/>
    <property type="match status" value="1"/>
</dbReference>
<dbReference type="EMBL" id="CP000878">
    <property type="protein sequence ID" value="ABX08446.1"/>
    <property type="molecule type" value="Genomic_DNA"/>
</dbReference>
<comment type="similarity">
    <text evidence="3 8">Belongs to the peptidase S26 family.</text>
</comment>
<evidence type="ECO:0000256" key="6">
    <source>
        <dbReference type="ARBA" id="ARBA00022801"/>
    </source>
</evidence>
<keyword evidence="11" id="KW-1185">Reference proteome</keyword>
<dbReference type="CDD" id="cd06530">
    <property type="entry name" value="S26_SPase_I"/>
    <property type="match status" value="1"/>
</dbReference>
<dbReference type="InterPro" id="IPR019758">
    <property type="entry name" value="Pept_S26A_signal_pept_1_CS"/>
</dbReference>
<keyword evidence="5 8" id="KW-0645">Protease</keyword>
<dbReference type="eggNOG" id="COG0681">
    <property type="taxonomic scope" value="Bacteria"/>
</dbReference>
<dbReference type="Proteomes" id="UP000000788">
    <property type="component" value="Chromosome"/>
</dbReference>
<feature type="active site" evidence="7">
    <location>
        <position position="58"/>
    </location>
</feature>
<keyword evidence="8" id="KW-0472">Membrane</keyword>
<gene>
    <name evidence="10" type="ordered locus">P9211_05151</name>
</gene>
<evidence type="ECO:0000256" key="5">
    <source>
        <dbReference type="ARBA" id="ARBA00022670"/>
    </source>
</evidence>
<dbReference type="InterPro" id="IPR036286">
    <property type="entry name" value="LexA/Signal_pep-like_sf"/>
</dbReference>
<keyword evidence="6 8" id="KW-0378">Hydrolase</keyword>
<evidence type="ECO:0000256" key="7">
    <source>
        <dbReference type="PIRSR" id="PIRSR600223-1"/>
    </source>
</evidence>
<keyword evidence="8" id="KW-0812">Transmembrane</keyword>
<dbReference type="PANTHER" id="PTHR43390:SF1">
    <property type="entry name" value="CHLOROPLAST PROCESSING PEPTIDASE"/>
    <property type="match status" value="1"/>
</dbReference>
<dbReference type="GO" id="GO:0006465">
    <property type="term" value="P:signal peptide processing"/>
    <property type="evidence" value="ECO:0007669"/>
    <property type="project" value="InterPro"/>
</dbReference>
<dbReference type="EC" id="3.4.21.89" evidence="4 8"/>
<protein>
    <recommendedName>
        <fullName evidence="4 8">Signal peptidase I</fullName>
        <ecNumber evidence="4 8">3.4.21.89</ecNumber>
    </recommendedName>
</protein>
<dbReference type="InterPro" id="IPR019756">
    <property type="entry name" value="Pept_S26A_signal_pept_1_Ser-AS"/>
</dbReference>
<evidence type="ECO:0000256" key="1">
    <source>
        <dbReference type="ARBA" id="ARBA00000677"/>
    </source>
</evidence>
<comment type="catalytic activity">
    <reaction evidence="1 8">
        <text>Cleavage of hydrophobic, N-terminal signal or leader sequences from secreted and periplasmic proteins.</text>
        <dbReference type="EC" id="3.4.21.89"/>
    </reaction>
</comment>
<dbReference type="GO" id="GO:0005886">
    <property type="term" value="C:plasma membrane"/>
    <property type="evidence" value="ECO:0007669"/>
    <property type="project" value="UniProtKB-SubCell"/>
</dbReference>
<evidence type="ECO:0000259" key="9">
    <source>
        <dbReference type="Pfam" id="PF10502"/>
    </source>
</evidence>
<name>A9BED6_PROM4</name>
<evidence type="ECO:0000313" key="10">
    <source>
        <dbReference type="EMBL" id="ABX08446.1"/>
    </source>
</evidence>
<evidence type="ECO:0000256" key="8">
    <source>
        <dbReference type="RuleBase" id="RU362042"/>
    </source>
</evidence>
<evidence type="ECO:0000313" key="11">
    <source>
        <dbReference type="Proteomes" id="UP000000788"/>
    </source>
</evidence>
<evidence type="ECO:0000256" key="4">
    <source>
        <dbReference type="ARBA" id="ARBA00013208"/>
    </source>
</evidence>
<dbReference type="PROSITE" id="PS00761">
    <property type="entry name" value="SPASE_I_3"/>
    <property type="match status" value="1"/>
</dbReference>
<organism evidence="10 11">
    <name type="scientific">Prochlorococcus marinus (strain MIT 9211)</name>
    <dbReference type="NCBI Taxonomy" id="93059"/>
    <lineage>
        <taxon>Bacteria</taxon>
        <taxon>Bacillati</taxon>
        <taxon>Cyanobacteriota</taxon>
        <taxon>Cyanophyceae</taxon>
        <taxon>Synechococcales</taxon>
        <taxon>Prochlorococcaceae</taxon>
        <taxon>Prochlorococcus</taxon>
    </lineage>
</organism>